<accession>A0A921LMQ9</accession>
<protein>
    <submittedName>
        <fullName evidence="5">AraC family transcriptional regulator</fullName>
    </submittedName>
</protein>
<dbReference type="InterPro" id="IPR018060">
    <property type="entry name" value="HTH_AraC"/>
</dbReference>
<dbReference type="Proteomes" id="UP000782880">
    <property type="component" value="Unassembled WGS sequence"/>
</dbReference>
<reference evidence="5" key="1">
    <citation type="journal article" date="2021" name="PeerJ">
        <title>Extensive microbial diversity within the chicken gut microbiome revealed by metagenomics and culture.</title>
        <authorList>
            <person name="Gilroy R."/>
            <person name="Ravi A."/>
            <person name="Getino M."/>
            <person name="Pursley I."/>
            <person name="Horton D.L."/>
            <person name="Alikhan N.F."/>
            <person name="Baker D."/>
            <person name="Gharbi K."/>
            <person name="Hall N."/>
            <person name="Watson M."/>
            <person name="Adriaenssens E.M."/>
            <person name="Foster-Nyarko E."/>
            <person name="Jarju S."/>
            <person name="Secka A."/>
            <person name="Antonio M."/>
            <person name="Oren A."/>
            <person name="Chaudhuri R.R."/>
            <person name="La Ragione R."/>
            <person name="Hildebrand F."/>
            <person name="Pallen M.J."/>
        </authorList>
    </citation>
    <scope>NUCLEOTIDE SEQUENCE</scope>
    <source>
        <strain evidence="5">ChiBcec21-2208</strain>
    </source>
</reference>
<dbReference type="PRINTS" id="PR00032">
    <property type="entry name" value="HTHARAC"/>
</dbReference>
<organism evidence="5 6">
    <name type="scientific">Subdoligranulum variabile</name>
    <dbReference type="NCBI Taxonomy" id="214851"/>
    <lineage>
        <taxon>Bacteria</taxon>
        <taxon>Bacillati</taxon>
        <taxon>Bacillota</taxon>
        <taxon>Clostridia</taxon>
        <taxon>Eubacteriales</taxon>
        <taxon>Oscillospiraceae</taxon>
        <taxon>Subdoligranulum</taxon>
    </lineage>
</organism>
<dbReference type="GO" id="GO:0043565">
    <property type="term" value="F:sequence-specific DNA binding"/>
    <property type="evidence" value="ECO:0007669"/>
    <property type="project" value="InterPro"/>
</dbReference>
<dbReference type="PANTHER" id="PTHR43280">
    <property type="entry name" value="ARAC-FAMILY TRANSCRIPTIONAL REGULATOR"/>
    <property type="match status" value="1"/>
</dbReference>
<sequence>MIYPSRGKVCCSVTTLPVMPQDSQLQETVPCGSDSFPIQYCVDDLSQWRQQSVPLHWHPYPEFFSVASGAVEVQVGSDRLTLAQGEAIFISGNLLHGYRQPAGTSTCLCPNILFSAQLIAPVSSSIYNQYLLPLLYNPEIPYVVFKPEVEWQQQILVTLTHLYTLLSKYGPASYYPSNPDEFLPKHQVFSDCFELEVLQDLCRIFHLLYSNRNQLVQKELPRIEMIAQIRFKKMLAYIDRHFAEKVTLQTIASSANISRSEAGRCFQKYCSLSPVQYLMKRRIDHAKHLLRSTSLSVKEIAAQCGFQDSSYFIKAFRKHVQMTPLHYREAGPER</sequence>
<dbReference type="PROSITE" id="PS00041">
    <property type="entry name" value="HTH_ARAC_FAMILY_1"/>
    <property type="match status" value="1"/>
</dbReference>
<keyword evidence="1" id="KW-0805">Transcription regulation</keyword>
<keyword evidence="2" id="KW-0238">DNA-binding</keyword>
<dbReference type="Pfam" id="PF12833">
    <property type="entry name" value="HTH_18"/>
    <property type="match status" value="1"/>
</dbReference>
<dbReference type="GO" id="GO:0003700">
    <property type="term" value="F:DNA-binding transcription factor activity"/>
    <property type="evidence" value="ECO:0007669"/>
    <property type="project" value="InterPro"/>
</dbReference>
<dbReference type="InterPro" id="IPR020449">
    <property type="entry name" value="Tscrpt_reg_AraC-type_HTH"/>
</dbReference>
<dbReference type="Gene3D" id="2.60.120.10">
    <property type="entry name" value="Jelly Rolls"/>
    <property type="match status" value="1"/>
</dbReference>
<gene>
    <name evidence="5" type="ORF">K8V20_03835</name>
</gene>
<name>A0A921LMQ9_9FIRM</name>
<evidence type="ECO:0000259" key="4">
    <source>
        <dbReference type="PROSITE" id="PS01124"/>
    </source>
</evidence>
<dbReference type="InterPro" id="IPR011051">
    <property type="entry name" value="RmlC_Cupin_sf"/>
</dbReference>
<dbReference type="PROSITE" id="PS01124">
    <property type="entry name" value="HTH_ARAC_FAMILY_2"/>
    <property type="match status" value="1"/>
</dbReference>
<evidence type="ECO:0000256" key="2">
    <source>
        <dbReference type="ARBA" id="ARBA00023125"/>
    </source>
</evidence>
<evidence type="ECO:0000256" key="1">
    <source>
        <dbReference type="ARBA" id="ARBA00023015"/>
    </source>
</evidence>
<dbReference type="AlphaFoldDB" id="A0A921LMQ9"/>
<dbReference type="InterPro" id="IPR009057">
    <property type="entry name" value="Homeodomain-like_sf"/>
</dbReference>
<keyword evidence="3" id="KW-0804">Transcription</keyword>
<dbReference type="Gene3D" id="1.10.10.60">
    <property type="entry name" value="Homeodomain-like"/>
    <property type="match status" value="2"/>
</dbReference>
<dbReference type="InterPro" id="IPR018062">
    <property type="entry name" value="HTH_AraC-typ_CS"/>
</dbReference>
<evidence type="ECO:0000256" key="3">
    <source>
        <dbReference type="ARBA" id="ARBA00023163"/>
    </source>
</evidence>
<proteinExistence type="predicted"/>
<comment type="caution">
    <text evidence="5">The sequence shown here is derived from an EMBL/GenBank/DDBJ whole genome shotgun (WGS) entry which is preliminary data.</text>
</comment>
<feature type="domain" description="HTH araC/xylS-type" evidence="4">
    <location>
        <begin position="232"/>
        <end position="330"/>
    </location>
</feature>
<dbReference type="SMART" id="SM00342">
    <property type="entry name" value="HTH_ARAC"/>
    <property type="match status" value="1"/>
</dbReference>
<dbReference type="InterPro" id="IPR013096">
    <property type="entry name" value="Cupin_2"/>
</dbReference>
<dbReference type="SUPFAM" id="SSF46689">
    <property type="entry name" value="Homeodomain-like"/>
    <property type="match status" value="2"/>
</dbReference>
<dbReference type="InterPro" id="IPR014710">
    <property type="entry name" value="RmlC-like_jellyroll"/>
</dbReference>
<reference evidence="5" key="2">
    <citation type="submission" date="2021-09" db="EMBL/GenBank/DDBJ databases">
        <authorList>
            <person name="Gilroy R."/>
        </authorList>
    </citation>
    <scope>NUCLEOTIDE SEQUENCE</scope>
    <source>
        <strain evidence="5">ChiBcec21-2208</strain>
    </source>
</reference>
<dbReference type="Pfam" id="PF07883">
    <property type="entry name" value="Cupin_2"/>
    <property type="match status" value="1"/>
</dbReference>
<evidence type="ECO:0000313" key="6">
    <source>
        <dbReference type="Proteomes" id="UP000782880"/>
    </source>
</evidence>
<dbReference type="EMBL" id="DYVE01000097">
    <property type="protein sequence ID" value="HJG27761.1"/>
    <property type="molecule type" value="Genomic_DNA"/>
</dbReference>
<evidence type="ECO:0000313" key="5">
    <source>
        <dbReference type="EMBL" id="HJG27761.1"/>
    </source>
</evidence>
<dbReference type="SUPFAM" id="SSF51182">
    <property type="entry name" value="RmlC-like cupins"/>
    <property type="match status" value="1"/>
</dbReference>
<dbReference type="PANTHER" id="PTHR43280:SF28">
    <property type="entry name" value="HTH-TYPE TRANSCRIPTIONAL ACTIVATOR RHAS"/>
    <property type="match status" value="1"/>
</dbReference>